<dbReference type="SUPFAM" id="SSF88650">
    <property type="entry name" value="Satellite viruses"/>
    <property type="match status" value="1"/>
</dbReference>
<dbReference type="GO" id="GO:0019028">
    <property type="term" value="C:viral capsid"/>
    <property type="evidence" value="ECO:0007669"/>
    <property type="project" value="UniProtKB-KW"/>
</dbReference>
<evidence type="ECO:0000313" key="5">
    <source>
        <dbReference type="Proteomes" id="UP000204413"/>
    </source>
</evidence>
<protein>
    <submittedName>
        <fullName evidence="4">17 kDa protein</fullName>
    </submittedName>
</protein>
<dbReference type="Pfam" id="PF06184">
    <property type="entry name" value="Potex_coat"/>
    <property type="match status" value="1"/>
</dbReference>
<comment type="subcellular location">
    <subcellularLocation>
        <location evidence="1">Virion</location>
    </subcellularLocation>
</comment>
<dbReference type="GO" id="GO:0005198">
    <property type="term" value="F:structural molecule activity"/>
    <property type="evidence" value="ECO:0007669"/>
    <property type="project" value="InterPro"/>
</dbReference>
<accession>V5J7G1</accession>
<dbReference type="InterPro" id="IPR037164">
    <property type="entry name" value="Satellite_virus_coat_sf"/>
</dbReference>
<dbReference type="InterPro" id="IPR010392">
    <property type="entry name" value="Satellite_virus_coat"/>
</dbReference>
<dbReference type="Proteomes" id="UP000204413">
    <property type="component" value="Segment"/>
</dbReference>
<evidence type="ECO:0000256" key="3">
    <source>
        <dbReference type="ARBA" id="ARBA00022844"/>
    </source>
</evidence>
<dbReference type="EMBL" id="KC133073">
    <property type="protein sequence ID" value="AGC79862.1"/>
    <property type="molecule type" value="Genomic_RNA"/>
</dbReference>
<sequence length="156" mass="17380">MARGRRSNRRTRRAAPRRNPAAITDMYFCTVPSASTQALNRDTFPILKSMGDRPFRVAGISIEYSSPLPCLVQFRCYGPSMTDNINSSGVLMAGPQPRRRNLRSRGSWFPGNTAGSTTLAAIDVLRSDTVRAQTDVRATFVVRIRFFVAPPELQSR</sequence>
<proteinExistence type="predicted"/>
<dbReference type="KEGG" id="vg:17729587"/>
<dbReference type="OrthoDB" id="37105at10239"/>
<reference evidence="4 5" key="1">
    <citation type="submission" date="2012-10" db="EMBL/GenBank/DDBJ databases">
        <title>Identification of a candidate satellite RNA in Olea europaea L.</title>
        <authorList>
            <person name="Saponari M."/>
            <person name="Morelli M."/>
            <person name="Loconsole G."/>
        </authorList>
    </citation>
    <scope>NUCLEOTIDE SEQUENCE [LARGE SCALE GENOMIC DNA]</scope>
    <source>
        <strain evidence="4">Caltabellotta1</strain>
    </source>
</reference>
<organism evidence="4 5">
    <name type="scientific">Olive viral satellite RNA</name>
    <dbReference type="NCBI Taxonomy" id="1250316"/>
    <lineage>
        <taxon>Viruses</taxon>
        <taxon>unclassified satellites</taxon>
        <taxon>RNA satellites</taxon>
    </lineage>
</organism>
<dbReference type="RefSeq" id="YP_008855212.1">
    <property type="nucleotide sequence ID" value="NC_022962.1"/>
</dbReference>
<dbReference type="Gene3D" id="2.60.120.220">
    <property type="entry name" value="Satellite virus coat domain"/>
    <property type="match status" value="1"/>
</dbReference>
<evidence type="ECO:0000313" key="4">
    <source>
        <dbReference type="EMBL" id="AGC79862.1"/>
    </source>
</evidence>
<evidence type="ECO:0000256" key="1">
    <source>
        <dbReference type="ARBA" id="ARBA00004328"/>
    </source>
</evidence>
<keyword evidence="2" id="KW-0167">Capsid protein</keyword>
<dbReference type="GeneID" id="17729587"/>
<evidence type="ECO:0000256" key="2">
    <source>
        <dbReference type="ARBA" id="ARBA00022561"/>
    </source>
</evidence>
<name>V5J7G1_9VIRU</name>
<keyword evidence="3" id="KW-0946">Virion</keyword>